<organism evidence="1 2">
    <name type="scientific">Cohnella rhizosphaerae</name>
    <dbReference type="NCBI Taxonomy" id="1457232"/>
    <lineage>
        <taxon>Bacteria</taxon>
        <taxon>Bacillati</taxon>
        <taxon>Bacillota</taxon>
        <taxon>Bacilli</taxon>
        <taxon>Bacillales</taxon>
        <taxon>Paenibacillaceae</taxon>
        <taxon>Cohnella</taxon>
    </lineage>
</organism>
<protein>
    <submittedName>
        <fullName evidence="1">Uncharacterized protein</fullName>
    </submittedName>
</protein>
<gene>
    <name evidence="1" type="ORF">OMP40_18425</name>
</gene>
<evidence type="ECO:0000313" key="2">
    <source>
        <dbReference type="Proteomes" id="UP001153404"/>
    </source>
</evidence>
<dbReference type="RefSeq" id="WP_277533581.1">
    <property type="nucleotide sequence ID" value="NZ_JAPDIA010000007.1"/>
</dbReference>
<evidence type="ECO:0000313" key="1">
    <source>
        <dbReference type="EMBL" id="MDG0811117.1"/>
    </source>
</evidence>
<proteinExistence type="predicted"/>
<keyword evidence="2" id="KW-1185">Reference proteome</keyword>
<name>A0A9X4L074_9BACL</name>
<comment type="caution">
    <text evidence="1">The sequence shown here is derived from an EMBL/GenBank/DDBJ whole genome shotgun (WGS) entry which is preliminary data.</text>
</comment>
<dbReference type="EMBL" id="JAPDIA010000007">
    <property type="protein sequence ID" value="MDG0811117.1"/>
    <property type="molecule type" value="Genomic_DNA"/>
</dbReference>
<sequence>MVNYSILDDESNLTVGLCETIIGLSGEYPLIEEDGLYHKLILDGFQITQSFKEYSVKTKSSVANIRLSIMDVHGNDIGSYYFLLNTPIFVHKEGSENIKKSY</sequence>
<reference evidence="1" key="1">
    <citation type="submission" date="2022-10" db="EMBL/GenBank/DDBJ databases">
        <title>Comparative genomic analysis of Cohnella hashimotonis sp. nov., isolated from the International Space Station.</title>
        <authorList>
            <person name="Simpson A."/>
            <person name="Venkateswaran K."/>
        </authorList>
    </citation>
    <scope>NUCLEOTIDE SEQUENCE</scope>
    <source>
        <strain evidence="1">DSM 28161</strain>
    </source>
</reference>
<accession>A0A9X4L074</accession>
<dbReference type="AlphaFoldDB" id="A0A9X4L074"/>
<dbReference type="Proteomes" id="UP001153404">
    <property type="component" value="Unassembled WGS sequence"/>
</dbReference>